<feature type="region of interest" description="Disordered" evidence="1">
    <location>
        <begin position="1"/>
        <end position="30"/>
    </location>
</feature>
<dbReference type="InterPro" id="IPR000073">
    <property type="entry name" value="AB_hydrolase_1"/>
</dbReference>
<dbReference type="InterPro" id="IPR029058">
    <property type="entry name" value="AB_hydrolase_fold"/>
</dbReference>
<dbReference type="Gene3D" id="3.40.50.1820">
    <property type="entry name" value="alpha/beta hydrolase"/>
    <property type="match status" value="1"/>
</dbReference>
<sequence>MEDTEISDSFKYNYVDRPTHRGQESPTQRQGFLDDHIAGDLFFGDNRETFGPSNSTDRRHRHTVKKPSLIAALSPSNSISLWQACDILWAVHRLMIPHDIMTSSTLTVNASTGVELSYIDSGAPAQASYITIFAIHGVIFTKEIFQRVIDLAPSKGVRFVALNRRHFPGTTPLSSEELVITQTGGNGDSQRDALVEARGHEIALFIDVFVQKFNLPSISSGGGVALLGWSLGATFALIGISSVDTLPEDVHRRLNEYMRSLILYEPPPTALGLPTRKQNWTFLLDTTVPENLRLPAFGQWCTSYFDHADIVGRDLDKLSWVLASPSRTPTFFNGMPVSIQRYGEDAATDVPFVFFSSKQILAAYRKAFFDPGVFPSMKRAFVCGDKTCALCIACLWAVQDDEKELRTADAKAVRYRIIPGANHFVHWDDPEKALDVFIAMA</sequence>
<proteinExistence type="predicted"/>
<protein>
    <recommendedName>
        <fullName evidence="2">AB hydrolase-1 domain-containing protein</fullName>
    </recommendedName>
</protein>
<dbReference type="Proteomes" id="UP000219338">
    <property type="component" value="Unassembled WGS sequence"/>
</dbReference>
<reference evidence="4" key="1">
    <citation type="journal article" date="2017" name="Nat. Ecol. Evol.">
        <title>Genome expansion and lineage-specific genetic innovations in the forest pathogenic fungi Armillaria.</title>
        <authorList>
            <person name="Sipos G."/>
            <person name="Prasanna A.N."/>
            <person name="Walter M.C."/>
            <person name="O'Connor E."/>
            <person name="Balint B."/>
            <person name="Krizsan K."/>
            <person name="Kiss B."/>
            <person name="Hess J."/>
            <person name="Varga T."/>
            <person name="Slot J."/>
            <person name="Riley R."/>
            <person name="Boka B."/>
            <person name="Rigling D."/>
            <person name="Barry K."/>
            <person name="Lee J."/>
            <person name="Mihaltcheva S."/>
            <person name="LaButti K."/>
            <person name="Lipzen A."/>
            <person name="Waldron R."/>
            <person name="Moloney N.M."/>
            <person name="Sperisen C."/>
            <person name="Kredics L."/>
            <person name="Vagvoelgyi C."/>
            <person name="Patrignani A."/>
            <person name="Fitzpatrick D."/>
            <person name="Nagy I."/>
            <person name="Doyle S."/>
            <person name="Anderson J.B."/>
            <person name="Grigoriev I.V."/>
            <person name="Gueldener U."/>
            <person name="Muensterkoetter M."/>
            <person name="Nagy L.G."/>
        </authorList>
    </citation>
    <scope>NUCLEOTIDE SEQUENCE [LARGE SCALE GENOMIC DNA]</scope>
    <source>
        <strain evidence="4">C18/9</strain>
    </source>
</reference>
<dbReference type="OMA" id="KTCALCI"/>
<gene>
    <name evidence="3" type="ORF">ARMOST_20629</name>
</gene>
<dbReference type="SUPFAM" id="SSF53474">
    <property type="entry name" value="alpha/beta-Hydrolases"/>
    <property type="match status" value="1"/>
</dbReference>
<evidence type="ECO:0000259" key="2">
    <source>
        <dbReference type="Pfam" id="PF12697"/>
    </source>
</evidence>
<dbReference type="OrthoDB" id="3251587at2759"/>
<name>A0A284S7U3_ARMOS</name>
<accession>A0A284S7U3</accession>
<dbReference type="AlphaFoldDB" id="A0A284S7U3"/>
<keyword evidence="4" id="KW-1185">Reference proteome</keyword>
<evidence type="ECO:0000313" key="3">
    <source>
        <dbReference type="EMBL" id="SJL17087.1"/>
    </source>
</evidence>
<feature type="domain" description="AB hydrolase-1" evidence="2">
    <location>
        <begin position="135"/>
        <end position="432"/>
    </location>
</feature>
<evidence type="ECO:0000313" key="4">
    <source>
        <dbReference type="Proteomes" id="UP000219338"/>
    </source>
</evidence>
<organism evidence="3 4">
    <name type="scientific">Armillaria ostoyae</name>
    <name type="common">Armillaria root rot fungus</name>
    <dbReference type="NCBI Taxonomy" id="47428"/>
    <lineage>
        <taxon>Eukaryota</taxon>
        <taxon>Fungi</taxon>
        <taxon>Dikarya</taxon>
        <taxon>Basidiomycota</taxon>
        <taxon>Agaricomycotina</taxon>
        <taxon>Agaricomycetes</taxon>
        <taxon>Agaricomycetidae</taxon>
        <taxon>Agaricales</taxon>
        <taxon>Marasmiineae</taxon>
        <taxon>Physalacriaceae</taxon>
        <taxon>Armillaria</taxon>
    </lineage>
</organism>
<dbReference type="EMBL" id="FUEG01000040">
    <property type="protein sequence ID" value="SJL17087.1"/>
    <property type="molecule type" value="Genomic_DNA"/>
</dbReference>
<dbReference type="Pfam" id="PF12697">
    <property type="entry name" value="Abhydrolase_6"/>
    <property type="match status" value="1"/>
</dbReference>
<evidence type="ECO:0000256" key="1">
    <source>
        <dbReference type="SAM" id="MobiDB-lite"/>
    </source>
</evidence>